<dbReference type="WBParaSite" id="SMUV_0000606501-mRNA-1">
    <property type="protein sequence ID" value="SMUV_0000606501-mRNA-1"/>
    <property type="gene ID" value="SMUV_0000606501"/>
</dbReference>
<proteinExistence type="predicted"/>
<sequence>MVGYNITTTITVQFQRTYYGCRFWQDISSVVRSVVTADSPDTDVICTASSGSATVNGVSVATANDIVAFD</sequence>
<name>A0A0N5AN85_9BILA</name>
<keyword evidence="1" id="KW-1185">Reference proteome</keyword>
<protein>
    <submittedName>
        <fullName evidence="2">GPS domain-containing protein</fullName>
    </submittedName>
</protein>
<accession>A0A0N5AN85</accession>
<organism evidence="1 2">
    <name type="scientific">Syphacia muris</name>
    <dbReference type="NCBI Taxonomy" id="451379"/>
    <lineage>
        <taxon>Eukaryota</taxon>
        <taxon>Metazoa</taxon>
        <taxon>Ecdysozoa</taxon>
        <taxon>Nematoda</taxon>
        <taxon>Chromadorea</taxon>
        <taxon>Rhabditida</taxon>
        <taxon>Spirurina</taxon>
        <taxon>Oxyuridomorpha</taxon>
        <taxon>Oxyuroidea</taxon>
        <taxon>Oxyuridae</taxon>
        <taxon>Syphacia</taxon>
    </lineage>
</organism>
<reference evidence="2" key="1">
    <citation type="submission" date="2017-02" db="UniProtKB">
        <authorList>
            <consortium name="WormBaseParasite"/>
        </authorList>
    </citation>
    <scope>IDENTIFICATION</scope>
</reference>
<evidence type="ECO:0000313" key="2">
    <source>
        <dbReference type="WBParaSite" id="SMUV_0000606501-mRNA-1"/>
    </source>
</evidence>
<dbReference type="AlphaFoldDB" id="A0A0N5AN85"/>
<evidence type="ECO:0000313" key="1">
    <source>
        <dbReference type="Proteomes" id="UP000046393"/>
    </source>
</evidence>
<dbReference type="Proteomes" id="UP000046393">
    <property type="component" value="Unplaced"/>
</dbReference>